<evidence type="ECO:0000313" key="2">
    <source>
        <dbReference type="EMBL" id="MEC3875926.1"/>
    </source>
</evidence>
<name>A0ABU6HSA3_9FLAO</name>
<keyword evidence="1" id="KW-1133">Transmembrane helix</keyword>
<keyword evidence="1" id="KW-0812">Transmembrane</keyword>
<keyword evidence="1" id="KW-0472">Membrane</keyword>
<dbReference type="Proteomes" id="UP001348397">
    <property type="component" value="Unassembled WGS sequence"/>
</dbReference>
<organism evidence="2 3">
    <name type="scientific">Chryseobacterium salviniae</name>
    <dbReference type="NCBI Taxonomy" id="3101750"/>
    <lineage>
        <taxon>Bacteria</taxon>
        <taxon>Pseudomonadati</taxon>
        <taxon>Bacteroidota</taxon>
        <taxon>Flavobacteriia</taxon>
        <taxon>Flavobacteriales</taxon>
        <taxon>Weeksellaceae</taxon>
        <taxon>Chryseobacterium group</taxon>
        <taxon>Chryseobacterium</taxon>
    </lineage>
</organism>
<evidence type="ECO:0000256" key="1">
    <source>
        <dbReference type="SAM" id="Phobius"/>
    </source>
</evidence>
<comment type="caution">
    <text evidence="2">The sequence shown here is derived from an EMBL/GenBank/DDBJ whole genome shotgun (WGS) entry which is preliminary data.</text>
</comment>
<keyword evidence="3" id="KW-1185">Reference proteome</keyword>
<dbReference type="RefSeq" id="WP_326320727.1">
    <property type="nucleotide sequence ID" value="NZ_JAYLAA010000037.1"/>
</dbReference>
<accession>A0ABU6HSA3</accession>
<protein>
    <submittedName>
        <fullName evidence="2">Uncharacterized protein</fullName>
    </submittedName>
</protein>
<reference evidence="2 3" key="1">
    <citation type="submission" date="2024-01" db="EMBL/GenBank/DDBJ databases">
        <title>Chryseobacterium sp. T9W2-O.</title>
        <authorList>
            <person name="Maltman C."/>
        </authorList>
    </citation>
    <scope>NUCLEOTIDE SEQUENCE [LARGE SCALE GENOMIC DNA]</scope>
    <source>
        <strain evidence="2 3">T9W2-O</strain>
    </source>
</reference>
<sequence>MDNVFNINFKKLAIEWMPTFFRNSFWIAFVCVLIIPLETLYIEFLKSRKQNLIRINTTCQKFSMQKRLNDLFDPLERRIEIVKAVLFEGTFLYTEAEDDQWRSKTQWLYIDSFPIYLYTEAELISEFDFIVKVPAGLNELQLRAEIEYYMLQSKNYRLEII</sequence>
<dbReference type="EMBL" id="JAYLAA010000037">
    <property type="protein sequence ID" value="MEC3875926.1"/>
    <property type="molecule type" value="Genomic_DNA"/>
</dbReference>
<proteinExistence type="predicted"/>
<gene>
    <name evidence="2" type="ORF">SOP96_09405</name>
</gene>
<feature type="transmembrane region" description="Helical" evidence="1">
    <location>
        <begin position="25"/>
        <end position="45"/>
    </location>
</feature>
<evidence type="ECO:0000313" key="3">
    <source>
        <dbReference type="Proteomes" id="UP001348397"/>
    </source>
</evidence>